<accession>A0A1U7EXL0</accession>
<organism evidence="2 3">
    <name type="scientific">Natronomonas pharaonis (strain ATCC 35678 / DSM 2160 / CIP 103997 / JCM 8858 / NBRC 14720 / NCIMB 2260 / Gabara)</name>
    <name type="common">Halobacterium pharaonis</name>
    <dbReference type="NCBI Taxonomy" id="348780"/>
    <lineage>
        <taxon>Archaea</taxon>
        <taxon>Methanobacteriati</taxon>
        <taxon>Methanobacteriota</taxon>
        <taxon>Stenosarchaea group</taxon>
        <taxon>Halobacteria</taxon>
        <taxon>Halobacteriales</taxon>
        <taxon>Natronomonadaceae</taxon>
        <taxon>Natronomonas</taxon>
    </lineage>
</organism>
<dbReference type="SUPFAM" id="SSF53335">
    <property type="entry name" value="S-adenosyl-L-methionine-dependent methyltransferases"/>
    <property type="match status" value="1"/>
</dbReference>
<dbReference type="STRING" id="348780.NP_3618A"/>
<dbReference type="RefSeq" id="WP_011323520.1">
    <property type="nucleotide sequence ID" value="NC_007426.1"/>
</dbReference>
<dbReference type="KEGG" id="nph:NP_3618A"/>
<dbReference type="eggNOG" id="arCOG02702">
    <property type="taxonomic scope" value="Archaea"/>
</dbReference>
<keyword evidence="2" id="KW-0808">Transferase</keyword>
<dbReference type="InterPro" id="IPR029063">
    <property type="entry name" value="SAM-dependent_MTases_sf"/>
</dbReference>
<dbReference type="EC" id="2.1.1.-" evidence="2"/>
<protein>
    <submittedName>
        <fullName evidence="2">Probable S-adenosylmethionine-dependent methyltransferase</fullName>
        <ecNumber evidence="2">2.1.1.-</ecNumber>
    </submittedName>
</protein>
<name>A0A1U7EXL0_NATPD</name>
<dbReference type="GO" id="GO:0008168">
    <property type="term" value="F:methyltransferase activity"/>
    <property type="evidence" value="ECO:0007669"/>
    <property type="project" value="UniProtKB-KW"/>
</dbReference>
<dbReference type="GO" id="GO:0032259">
    <property type="term" value="P:methylation"/>
    <property type="evidence" value="ECO:0007669"/>
    <property type="project" value="UniProtKB-KW"/>
</dbReference>
<dbReference type="Gene3D" id="3.40.50.150">
    <property type="entry name" value="Vaccinia Virus protein VP39"/>
    <property type="match status" value="1"/>
</dbReference>
<evidence type="ECO:0000259" key="1">
    <source>
        <dbReference type="Pfam" id="PF08241"/>
    </source>
</evidence>
<gene>
    <name evidence="2" type="ordered locus">NP_3618A</name>
</gene>
<dbReference type="InterPro" id="IPR013216">
    <property type="entry name" value="Methyltransf_11"/>
</dbReference>
<dbReference type="EMBL" id="CR936257">
    <property type="protein sequence ID" value="CAI49900.1"/>
    <property type="molecule type" value="Genomic_DNA"/>
</dbReference>
<evidence type="ECO:0000313" key="3">
    <source>
        <dbReference type="Proteomes" id="UP000002698"/>
    </source>
</evidence>
<keyword evidence="3" id="KW-1185">Reference proteome</keyword>
<keyword evidence="2" id="KW-0489">Methyltransferase</keyword>
<dbReference type="HOGENOM" id="CLU_037990_16_0_2"/>
<dbReference type="CDD" id="cd02440">
    <property type="entry name" value="AdoMet_MTases"/>
    <property type="match status" value="1"/>
</dbReference>
<dbReference type="EnsemblBacteria" id="CAI49900">
    <property type="protein sequence ID" value="CAI49900"/>
    <property type="gene ID" value="NP_3618A"/>
</dbReference>
<dbReference type="OrthoDB" id="1018at2157"/>
<dbReference type="Proteomes" id="UP000002698">
    <property type="component" value="Chromosome"/>
</dbReference>
<dbReference type="GeneID" id="3701826"/>
<proteinExistence type="predicted"/>
<dbReference type="AlphaFoldDB" id="A0A1U7EXL0"/>
<sequence>MDRFQNTRQPDWDWWGKLWPTPGATLRKCGLSSGHTLAEVGSGNGYFALPAARIVDPAPVYAVDVDPSLLEALAHLADQQNIKNIETVAGDARSLTDHLPEPVDVCLVANAFHGIEASETFVTEAVSALAADGRLVVINWQDRPREETTIAGKPRGPPADLRLAPSTCRERIESAADITLAEQFVLPPYHYALVFE</sequence>
<feature type="domain" description="Methyltransferase type 11" evidence="1">
    <location>
        <begin position="39"/>
        <end position="137"/>
    </location>
</feature>
<dbReference type="Pfam" id="PF08241">
    <property type="entry name" value="Methyltransf_11"/>
    <property type="match status" value="1"/>
</dbReference>
<evidence type="ECO:0000313" key="2">
    <source>
        <dbReference type="EMBL" id="CAI49900.1"/>
    </source>
</evidence>
<reference evidence="2 3" key="1">
    <citation type="journal article" date="2005" name="Genome Res.">
        <title>Living with two extremes: conclusions from the genome sequence of Natronomonas pharaonis.</title>
        <authorList>
            <person name="Falb M."/>
            <person name="Pfeiffer F."/>
            <person name="Palm P."/>
            <person name="Rodewald K."/>
            <person name="Hickmann V."/>
            <person name="Tittor J."/>
            <person name="Oesterhelt D."/>
        </authorList>
    </citation>
    <scope>NUCLEOTIDE SEQUENCE [LARGE SCALE GENOMIC DNA]</scope>
    <source>
        <strain evidence="3">ATCC 35678 / DSM 2160 / CIP 103997 / JCM 8858 / NBRC 14720 / NCIMB 2260 / Gabara</strain>
    </source>
</reference>